<dbReference type="InterPro" id="IPR036047">
    <property type="entry name" value="F-box-like_dom_sf"/>
</dbReference>
<evidence type="ECO:0000313" key="3">
    <source>
        <dbReference type="Proteomes" id="UP000026960"/>
    </source>
</evidence>
<reference evidence="2" key="2">
    <citation type="submission" date="2015-03" db="UniProtKB">
        <authorList>
            <consortium name="EnsemblPlants"/>
        </authorList>
    </citation>
    <scope>IDENTIFICATION</scope>
</reference>
<organism evidence="2">
    <name type="scientific">Oryza barthii</name>
    <dbReference type="NCBI Taxonomy" id="65489"/>
    <lineage>
        <taxon>Eukaryota</taxon>
        <taxon>Viridiplantae</taxon>
        <taxon>Streptophyta</taxon>
        <taxon>Embryophyta</taxon>
        <taxon>Tracheophyta</taxon>
        <taxon>Spermatophyta</taxon>
        <taxon>Magnoliopsida</taxon>
        <taxon>Liliopsida</taxon>
        <taxon>Poales</taxon>
        <taxon>Poaceae</taxon>
        <taxon>BOP clade</taxon>
        <taxon>Oryzoideae</taxon>
        <taxon>Oryzeae</taxon>
        <taxon>Oryzinae</taxon>
        <taxon>Oryza</taxon>
    </lineage>
</organism>
<feature type="domain" description="F-box" evidence="1">
    <location>
        <begin position="26"/>
        <end position="68"/>
    </location>
</feature>
<protein>
    <recommendedName>
        <fullName evidence="1">F-box domain-containing protein</fullName>
    </recommendedName>
</protein>
<accession>A0A0D3HB13</accession>
<sequence>MGAAISCCGCPPRRRAGAANDAAAGLTDDILAEIFLRLPPHPACLRRVSLVSRRFRRVVTSRRFLRRFSDLHGGAPGAPLVGFFSNHNHGPWADTRFIPVGVDGTGDCRRSRCRSRRATAARNPGGVLALGDDAEWHVIGCRGGRVLLLSPTRLRLLVLEPMLGRRQYIPAPPAPEYRPAYFSNAAVVSAAGGPRRAPPPAAPVPRGTLYWHLISHGLVAFNLETHELHEILVPADAFDDVHDANLSIVVPRSGGGVVGLAAVSGYILQLWTLRDYTHGASTWDLRNIVVLDALLPLRNARLPPPPQLPASAKPMPLVWLMALDEDENVGYVWTAAGVFAVQLDTMNYHKVLGPGDAICFPLQKLLSPSRWKCSHDYVIYSFLGKVAMVARKGHLTRLASIESNSLTELVESSTKITEFEWETNSLALIRTLLVDLLDFVVFPMTPLDISEFMLFPAKDGILGFTSVLGSHIIFFHLDIASDALAAIRTWKI</sequence>
<name>A0A0D3HB13_9ORYZ</name>
<evidence type="ECO:0000313" key="2">
    <source>
        <dbReference type="EnsemblPlants" id="OBART10G01930.1"/>
    </source>
</evidence>
<dbReference type="eggNOG" id="ENOG502R1VF">
    <property type="taxonomic scope" value="Eukaryota"/>
</dbReference>
<dbReference type="PANTHER" id="PTHR32133:SF293">
    <property type="entry name" value="F-BOX DOMAIN CONTAINING PROTEIN, EXPRESSED"/>
    <property type="match status" value="1"/>
</dbReference>
<dbReference type="Proteomes" id="UP000026960">
    <property type="component" value="Chromosome 10"/>
</dbReference>
<keyword evidence="3" id="KW-1185">Reference proteome</keyword>
<dbReference type="Gene3D" id="1.20.1280.50">
    <property type="match status" value="1"/>
</dbReference>
<reference evidence="2" key="1">
    <citation type="journal article" date="2009" name="Rice">
        <title>De Novo Next Generation Sequencing of Plant Genomes.</title>
        <authorList>
            <person name="Rounsley S."/>
            <person name="Marri P.R."/>
            <person name="Yu Y."/>
            <person name="He R."/>
            <person name="Sisneros N."/>
            <person name="Goicoechea J.L."/>
            <person name="Lee S.J."/>
            <person name="Angelova A."/>
            <person name="Kudrna D."/>
            <person name="Luo M."/>
            <person name="Affourtit J."/>
            <person name="Desany B."/>
            <person name="Knight J."/>
            <person name="Niazi F."/>
            <person name="Egholm M."/>
            <person name="Wing R.A."/>
        </authorList>
    </citation>
    <scope>NUCLEOTIDE SEQUENCE [LARGE SCALE GENOMIC DNA]</scope>
    <source>
        <strain evidence="2">cv. IRGC 105608</strain>
    </source>
</reference>
<dbReference type="SUPFAM" id="SSF81383">
    <property type="entry name" value="F-box domain"/>
    <property type="match status" value="1"/>
</dbReference>
<dbReference type="AlphaFoldDB" id="A0A0D3HB13"/>
<dbReference type="PaxDb" id="65489-OBART10G01930.1"/>
<proteinExistence type="predicted"/>
<evidence type="ECO:0000259" key="1">
    <source>
        <dbReference type="SMART" id="SM00256"/>
    </source>
</evidence>
<dbReference type="EnsemblPlants" id="OBART10G01930.1">
    <property type="protein sequence ID" value="OBART10G01930.1"/>
    <property type="gene ID" value="OBART10G01930"/>
</dbReference>
<dbReference type="SMART" id="SM00256">
    <property type="entry name" value="FBOX"/>
    <property type="match status" value="1"/>
</dbReference>
<dbReference type="Gramene" id="OBART10G01930.1">
    <property type="protein sequence ID" value="OBART10G01930.1"/>
    <property type="gene ID" value="OBART10G01930"/>
</dbReference>
<dbReference type="PANTHER" id="PTHR32133">
    <property type="entry name" value="OS07G0120400 PROTEIN"/>
    <property type="match status" value="1"/>
</dbReference>
<dbReference type="Pfam" id="PF00646">
    <property type="entry name" value="F-box"/>
    <property type="match status" value="1"/>
</dbReference>
<dbReference type="InterPro" id="IPR001810">
    <property type="entry name" value="F-box_dom"/>
</dbReference>
<dbReference type="HOGENOM" id="CLU_017945_2_3_1"/>